<keyword evidence="1" id="KW-1133">Transmembrane helix</keyword>
<dbReference type="STRING" id="1524254.PHACT_08390"/>
<keyword evidence="1" id="KW-0472">Membrane</keyword>
<dbReference type="EMBL" id="MASR01000001">
    <property type="protein sequence ID" value="OFE13156.1"/>
    <property type="molecule type" value="Genomic_DNA"/>
</dbReference>
<evidence type="ECO:0000313" key="4">
    <source>
        <dbReference type="Proteomes" id="UP000175669"/>
    </source>
</evidence>
<keyword evidence="3" id="KW-0378">Hydrolase</keyword>
<feature type="transmembrane region" description="Helical" evidence="1">
    <location>
        <begin position="12"/>
        <end position="36"/>
    </location>
</feature>
<organism evidence="3 4">
    <name type="scientific">Pseudohongiella acticola</name>
    <dbReference type="NCBI Taxonomy" id="1524254"/>
    <lineage>
        <taxon>Bacteria</taxon>
        <taxon>Pseudomonadati</taxon>
        <taxon>Pseudomonadota</taxon>
        <taxon>Gammaproteobacteria</taxon>
        <taxon>Pseudomonadales</taxon>
        <taxon>Pseudohongiellaceae</taxon>
        <taxon>Pseudohongiella</taxon>
    </lineage>
</organism>
<dbReference type="InterPro" id="IPR012338">
    <property type="entry name" value="Beta-lactam/transpept-like"/>
</dbReference>
<accession>A0A1E8CKZ9</accession>
<feature type="domain" description="Beta-lactamase-related" evidence="2">
    <location>
        <begin position="71"/>
        <end position="288"/>
    </location>
</feature>
<dbReference type="SUPFAM" id="SSF56601">
    <property type="entry name" value="beta-lactamase/transpeptidase-like"/>
    <property type="match status" value="1"/>
</dbReference>
<keyword evidence="4" id="KW-1185">Reference proteome</keyword>
<dbReference type="InterPro" id="IPR050491">
    <property type="entry name" value="AmpC-like"/>
</dbReference>
<gene>
    <name evidence="3" type="ORF">PHACT_08390</name>
</gene>
<proteinExistence type="predicted"/>
<sequence length="361" mass="40030">MQKQDRVKRILGIGMPILALVITISIAPMDLVPPWIAPLPDTVQEQVDDAIEYGLDGIIVYVDQAETAPQFYAAGWKNKNTKEPTDPNALFRIGSISKLYIAAAVAKLVNNGSLSLDDTLADYLPALAGRIAYADQITLRMLVQHRSGIANFTDDEDWDWFTSQTDINKALELVLDDPADFAPDARYSYSNTNYLLIARILDNELGYSHHQYIADEILSPLGLTNTYGLLSQVEYADVVSGYWYEFDDDLRRLDYVIPGGSMIATAQDVGIFLRALNNGSLLSDDELAIYASIYEFEHTGWIPGYYSIARYHRNLDTVVVQFVSTTGGDTWGMANVVGGKATGISDIIYSRIGRILENSSE</sequence>
<evidence type="ECO:0000259" key="2">
    <source>
        <dbReference type="Pfam" id="PF00144"/>
    </source>
</evidence>
<dbReference type="InterPro" id="IPR001466">
    <property type="entry name" value="Beta-lactam-related"/>
</dbReference>
<dbReference type="Gene3D" id="3.40.710.10">
    <property type="entry name" value="DD-peptidase/beta-lactamase superfamily"/>
    <property type="match status" value="1"/>
</dbReference>
<reference evidence="4" key="1">
    <citation type="submission" date="2016-07" db="EMBL/GenBank/DDBJ databases">
        <authorList>
            <person name="Florea S."/>
            <person name="Webb J.S."/>
            <person name="Jaromczyk J."/>
            <person name="Schardl C.L."/>
        </authorList>
    </citation>
    <scope>NUCLEOTIDE SEQUENCE [LARGE SCALE GENOMIC DNA]</scope>
    <source>
        <strain evidence="4">KCTC 42131</strain>
    </source>
</reference>
<keyword evidence="1" id="KW-0812">Transmembrane</keyword>
<protein>
    <submittedName>
        <fullName evidence="3">Serine hydrolase</fullName>
    </submittedName>
</protein>
<comment type="caution">
    <text evidence="3">The sequence shown here is derived from an EMBL/GenBank/DDBJ whole genome shotgun (WGS) entry which is preliminary data.</text>
</comment>
<dbReference type="AlphaFoldDB" id="A0A1E8CKZ9"/>
<evidence type="ECO:0000256" key="1">
    <source>
        <dbReference type="SAM" id="Phobius"/>
    </source>
</evidence>
<evidence type="ECO:0000313" key="3">
    <source>
        <dbReference type="EMBL" id="OFE13156.1"/>
    </source>
</evidence>
<dbReference type="Proteomes" id="UP000175669">
    <property type="component" value="Unassembled WGS sequence"/>
</dbReference>
<dbReference type="PANTHER" id="PTHR46825:SF7">
    <property type="entry name" value="D-ALANYL-D-ALANINE CARBOXYPEPTIDASE"/>
    <property type="match status" value="1"/>
</dbReference>
<dbReference type="Pfam" id="PF00144">
    <property type="entry name" value="Beta-lactamase"/>
    <property type="match status" value="1"/>
</dbReference>
<dbReference type="GO" id="GO:0016787">
    <property type="term" value="F:hydrolase activity"/>
    <property type="evidence" value="ECO:0007669"/>
    <property type="project" value="UniProtKB-KW"/>
</dbReference>
<name>A0A1E8CKZ9_9GAMM</name>
<dbReference type="OrthoDB" id="9799367at2"/>
<dbReference type="PANTHER" id="PTHR46825">
    <property type="entry name" value="D-ALANYL-D-ALANINE-CARBOXYPEPTIDASE/ENDOPEPTIDASE AMPH"/>
    <property type="match status" value="1"/>
</dbReference>
<dbReference type="RefSeq" id="WP_070116805.1">
    <property type="nucleotide sequence ID" value="NZ_MASR01000001.1"/>
</dbReference>